<evidence type="ECO:0000256" key="3">
    <source>
        <dbReference type="ARBA" id="ARBA00022833"/>
    </source>
</evidence>
<dbReference type="Pfam" id="PF03226">
    <property type="entry name" value="Yippee-Mis18"/>
    <property type="match status" value="1"/>
</dbReference>
<dbReference type="InterPro" id="IPR004910">
    <property type="entry name" value="Yippee/Mis18/Cereblon"/>
</dbReference>
<feature type="domain" description="Yippee" evidence="5">
    <location>
        <begin position="103"/>
        <end position="200"/>
    </location>
</feature>
<organism evidence="6 7">
    <name type="scientific">Lolium multiflorum</name>
    <name type="common">Italian ryegrass</name>
    <name type="synonym">Lolium perenne subsp. multiflorum</name>
    <dbReference type="NCBI Taxonomy" id="4521"/>
    <lineage>
        <taxon>Eukaryota</taxon>
        <taxon>Viridiplantae</taxon>
        <taxon>Streptophyta</taxon>
        <taxon>Embryophyta</taxon>
        <taxon>Tracheophyta</taxon>
        <taxon>Spermatophyta</taxon>
        <taxon>Magnoliopsida</taxon>
        <taxon>Liliopsida</taxon>
        <taxon>Poales</taxon>
        <taxon>Poaceae</taxon>
        <taxon>BOP clade</taxon>
        <taxon>Pooideae</taxon>
        <taxon>Poodae</taxon>
        <taxon>Poeae</taxon>
        <taxon>Poeae Chloroplast Group 2 (Poeae type)</taxon>
        <taxon>Loliodinae</taxon>
        <taxon>Loliinae</taxon>
        <taxon>Lolium</taxon>
    </lineage>
</organism>
<feature type="region of interest" description="Disordered" evidence="4">
    <location>
        <begin position="205"/>
        <end position="226"/>
    </location>
</feature>
<dbReference type="EMBL" id="JAUUTY010000005">
    <property type="protein sequence ID" value="KAK1626043.1"/>
    <property type="molecule type" value="Genomic_DNA"/>
</dbReference>
<evidence type="ECO:0000256" key="2">
    <source>
        <dbReference type="ARBA" id="ARBA00022723"/>
    </source>
</evidence>
<evidence type="ECO:0000256" key="4">
    <source>
        <dbReference type="SAM" id="MobiDB-lite"/>
    </source>
</evidence>
<comment type="caution">
    <text evidence="6">The sequence shown here is derived from an EMBL/GenBank/DDBJ whole genome shotgun (WGS) entry which is preliminary data.</text>
</comment>
<evidence type="ECO:0000313" key="7">
    <source>
        <dbReference type="Proteomes" id="UP001231189"/>
    </source>
</evidence>
<keyword evidence="7" id="KW-1185">Reference proteome</keyword>
<reference evidence="6" key="1">
    <citation type="submission" date="2023-07" db="EMBL/GenBank/DDBJ databases">
        <title>A chromosome-level genome assembly of Lolium multiflorum.</title>
        <authorList>
            <person name="Chen Y."/>
            <person name="Copetti D."/>
            <person name="Kolliker R."/>
            <person name="Studer B."/>
        </authorList>
    </citation>
    <scope>NUCLEOTIDE SEQUENCE</scope>
    <source>
        <strain evidence="6">02402/16</strain>
        <tissue evidence="6">Leaf</tissue>
    </source>
</reference>
<protein>
    <recommendedName>
        <fullName evidence="5">Yippee domain-containing protein</fullName>
    </recommendedName>
</protein>
<accession>A0AAD8VYA4</accession>
<dbReference type="InterPro" id="IPR034751">
    <property type="entry name" value="Yippee"/>
</dbReference>
<evidence type="ECO:0000313" key="6">
    <source>
        <dbReference type="EMBL" id="KAK1626043.1"/>
    </source>
</evidence>
<proteinExistence type="inferred from homology"/>
<dbReference type="AlphaFoldDB" id="A0AAD8VYA4"/>
<sequence>MGKTVITLTRQIPHSHSTHVALLPVSPSPTSSTFPPLQHRRLRSPPIAGLRPIQPGIGSSRSTSEQASSSLAGRPDKERKKGVISSEGRMGRLFLMSLAPTGTIYSCKHCDTPLAYAHQILSRLFRCKHGKAYLFDKVVNVNAGEQDDRMMTTGLHTVCDIFCVTCGSILGWKYVSAFEKEQRYKEGKFILERFKINSASPPGRVQLWAEHDGRRSSSEDDDQSAV</sequence>
<feature type="region of interest" description="Disordered" evidence="4">
    <location>
        <begin position="21"/>
        <end position="84"/>
    </location>
</feature>
<comment type="similarity">
    <text evidence="1">Belongs to the yippee family.</text>
</comment>
<feature type="compositionally biased region" description="Basic and acidic residues" evidence="4">
    <location>
        <begin position="209"/>
        <end position="218"/>
    </location>
</feature>
<name>A0AAD8VYA4_LOLMU</name>
<evidence type="ECO:0000259" key="5">
    <source>
        <dbReference type="PROSITE" id="PS51792"/>
    </source>
</evidence>
<dbReference type="Proteomes" id="UP001231189">
    <property type="component" value="Unassembled WGS sequence"/>
</dbReference>
<keyword evidence="2" id="KW-0479">Metal-binding</keyword>
<dbReference type="InterPro" id="IPR039058">
    <property type="entry name" value="Yippee_fam"/>
</dbReference>
<gene>
    <name evidence="6" type="ORF">QYE76_000358</name>
</gene>
<dbReference type="PROSITE" id="PS51792">
    <property type="entry name" value="YIPPEE"/>
    <property type="match status" value="1"/>
</dbReference>
<feature type="compositionally biased region" description="Low complexity" evidence="4">
    <location>
        <begin position="59"/>
        <end position="70"/>
    </location>
</feature>
<dbReference type="GO" id="GO:0046872">
    <property type="term" value="F:metal ion binding"/>
    <property type="evidence" value="ECO:0007669"/>
    <property type="project" value="UniProtKB-KW"/>
</dbReference>
<evidence type="ECO:0000256" key="1">
    <source>
        <dbReference type="ARBA" id="ARBA00005613"/>
    </source>
</evidence>
<keyword evidence="3" id="KW-0862">Zinc</keyword>
<dbReference type="PANTHER" id="PTHR13848">
    <property type="entry name" value="PROTEIN YIPPEE-LIKE CG15309-RELATED"/>
    <property type="match status" value="1"/>
</dbReference>